<dbReference type="EMBL" id="JBHULC010000003">
    <property type="protein sequence ID" value="MFD2519502.1"/>
    <property type="molecule type" value="Genomic_DNA"/>
</dbReference>
<sequence length="219" mass="23820">MEIYKNTARIIGVLFLIPLLSYGIGNGLITSIIEKENYLQIITGNQAQIGTGALLMLINSVTVAVIGICFYPILAHKNKSIALVYLITRIVEGILLIAGIVCLWLLLSAGQLAEKTVIAQQTYFALTGTLLIKANYLFYQIAMLILGLGSICFCAVLYQTKLIARWLSVWGILGYFLLFVGALGELSGYNIGILLAMPGGLFEVGFAVWLLTKGFYKAA</sequence>
<keyword evidence="1" id="KW-0472">Membrane</keyword>
<gene>
    <name evidence="2" type="ORF">ACFSR2_01320</name>
</gene>
<evidence type="ECO:0000313" key="2">
    <source>
        <dbReference type="EMBL" id="MFD2519502.1"/>
    </source>
</evidence>
<evidence type="ECO:0000313" key="3">
    <source>
        <dbReference type="Proteomes" id="UP001597510"/>
    </source>
</evidence>
<protein>
    <submittedName>
        <fullName evidence="2">DUF4386 domain-containing protein</fullName>
    </submittedName>
</protein>
<reference evidence="3" key="1">
    <citation type="journal article" date="2019" name="Int. J. Syst. Evol. Microbiol.">
        <title>The Global Catalogue of Microorganisms (GCM) 10K type strain sequencing project: providing services to taxonomists for standard genome sequencing and annotation.</title>
        <authorList>
            <consortium name="The Broad Institute Genomics Platform"/>
            <consortium name="The Broad Institute Genome Sequencing Center for Infectious Disease"/>
            <person name="Wu L."/>
            <person name="Ma J."/>
        </authorList>
    </citation>
    <scope>NUCLEOTIDE SEQUENCE [LARGE SCALE GENOMIC DNA]</scope>
    <source>
        <strain evidence="3">KCTC 52344</strain>
    </source>
</reference>
<dbReference type="Proteomes" id="UP001597510">
    <property type="component" value="Unassembled WGS sequence"/>
</dbReference>
<dbReference type="Pfam" id="PF14329">
    <property type="entry name" value="DUF4386"/>
    <property type="match status" value="1"/>
</dbReference>
<feature type="transmembrane region" description="Helical" evidence="1">
    <location>
        <begin position="165"/>
        <end position="183"/>
    </location>
</feature>
<feature type="transmembrane region" description="Helical" evidence="1">
    <location>
        <begin position="53"/>
        <end position="74"/>
    </location>
</feature>
<proteinExistence type="predicted"/>
<name>A0ABW5J0M6_9BACT</name>
<dbReference type="RefSeq" id="WP_340236766.1">
    <property type="nucleotide sequence ID" value="NZ_JBBEWC010000006.1"/>
</dbReference>
<feature type="transmembrane region" description="Helical" evidence="1">
    <location>
        <begin position="136"/>
        <end position="158"/>
    </location>
</feature>
<organism evidence="2 3">
    <name type="scientific">Emticicia soli</name>
    <dbReference type="NCBI Taxonomy" id="2027878"/>
    <lineage>
        <taxon>Bacteria</taxon>
        <taxon>Pseudomonadati</taxon>
        <taxon>Bacteroidota</taxon>
        <taxon>Cytophagia</taxon>
        <taxon>Cytophagales</taxon>
        <taxon>Leadbetterellaceae</taxon>
        <taxon>Emticicia</taxon>
    </lineage>
</organism>
<feature type="transmembrane region" description="Helical" evidence="1">
    <location>
        <begin position="189"/>
        <end position="211"/>
    </location>
</feature>
<evidence type="ECO:0000256" key="1">
    <source>
        <dbReference type="SAM" id="Phobius"/>
    </source>
</evidence>
<keyword evidence="1" id="KW-1133">Transmembrane helix</keyword>
<feature type="transmembrane region" description="Helical" evidence="1">
    <location>
        <begin position="12"/>
        <end position="33"/>
    </location>
</feature>
<dbReference type="InterPro" id="IPR025495">
    <property type="entry name" value="DUF4386"/>
</dbReference>
<comment type="caution">
    <text evidence="2">The sequence shown here is derived from an EMBL/GenBank/DDBJ whole genome shotgun (WGS) entry which is preliminary data.</text>
</comment>
<feature type="transmembrane region" description="Helical" evidence="1">
    <location>
        <begin position="86"/>
        <end position="107"/>
    </location>
</feature>
<keyword evidence="3" id="KW-1185">Reference proteome</keyword>
<keyword evidence="1" id="KW-0812">Transmembrane</keyword>
<accession>A0ABW5J0M6</accession>